<feature type="signal peptide" evidence="2">
    <location>
        <begin position="1"/>
        <end position="26"/>
    </location>
</feature>
<protein>
    <recommendedName>
        <fullName evidence="3">LysM domain-containing protein</fullName>
    </recommendedName>
</protein>
<dbReference type="CDD" id="cd00118">
    <property type="entry name" value="LysM"/>
    <property type="match status" value="1"/>
</dbReference>
<name>U5SAI4_9LACT</name>
<dbReference type="Gene3D" id="3.10.350.10">
    <property type="entry name" value="LysM domain"/>
    <property type="match status" value="1"/>
</dbReference>
<dbReference type="HOGENOM" id="CLU_053284_0_0_9"/>
<dbReference type="InterPro" id="IPR051933">
    <property type="entry name" value="Resuscitation_pf_RpfB"/>
</dbReference>
<dbReference type="Gene3D" id="2.40.40.10">
    <property type="entry name" value="RlpA-like domain"/>
    <property type="match status" value="1"/>
</dbReference>
<feature type="chain" id="PRO_5004664442" description="LysM domain-containing protein" evidence="2">
    <location>
        <begin position="27"/>
        <end position="290"/>
    </location>
</feature>
<dbReference type="GO" id="GO:0009254">
    <property type="term" value="P:peptidoglycan turnover"/>
    <property type="evidence" value="ECO:0007669"/>
    <property type="project" value="InterPro"/>
</dbReference>
<gene>
    <name evidence="4" type="ORF">Q783_07720</name>
</gene>
<dbReference type="PANTHER" id="PTHR39160:SF6">
    <property type="entry name" value="CELL WALL-BINDING PROTEIN YOCH"/>
    <property type="match status" value="1"/>
</dbReference>
<keyword evidence="1 2" id="KW-0732">Signal</keyword>
<dbReference type="GO" id="GO:0019867">
    <property type="term" value="C:outer membrane"/>
    <property type="evidence" value="ECO:0007669"/>
    <property type="project" value="InterPro"/>
</dbReference>
<dbReference type="InterPro" id="IPR036779">
    <property type="entry name" value="LysM_dom_sf"/>
</dbReference>
<feature type="domain" description="LysM" evidence="3">
    <location>
        <begin position="103"/>
        <end position="148"/>
    </location>
</feature>
<evidence type="ECO:0000313" key="4">
    <source>
        <dbReference type="EMBL" id="AGY82081.1"/>
    </source>
</evidence>
<proteinExistence type="predicted"/>
<dbReference type="PATRIC" id="fig|1266845.5.peg.1437"/>
<dbReference type="eggNOG" id="COG3584">
    <property type="taxonomic scope" value="Bacteria"/>
</dbReference>
<evidence type="ECO:0000259" key="3">
    <source>
        <dbReference type="PROSITE" id="PS51782"/>
    </source>
</evidence>
<dbReference type="CDD" id="cd22786">
    <property type="entry name" value="DPBB_YuiC-like"/>
    <property type="match status" value="1"/>
</dbReference>
<dbReference type="eggNOG" id="COG1388">
    <property type="taxonomic scope" value="Bacteria"/>
</dbReference>
<dbReference type="KEGG" id="caw:Q783_07720"/>
<dbReference type="PROSITE" id="PS51782">
    <property type="entry name" value="LYSM"/>
    <property type="match status" value="1"/>
</dbReference>
<dbReference type="Proteomes" id="UP000017469">
    <property type="component" value="Chromosome"/>
</dbReference>
<dbReference type="RefSeq" id="WP_023178610.1">
    <property type="nucleotide sequence ID" value="NC_022606.1"/>
</dbReference>
<reference evidence="4 5" key="1">
    <citation type="journal article" date="2013" name="Genome Announc.">
        <title>Complete Genome Sequence of Carnobacterium gilichinskyi Strain WN1359T (DSM 27470T).</title>
        <authorList>
            <person name="Leonard M.T."/>
            <person name="Panayotova N."/>
            <person name="Farmerie W.G."/>
            <person name="Triplett E.W."/>
            <person name="Nicholson W.L."/>
        </authorList>
    </citation>
    <scope>NUCLEOTIDE SEQUENCE [LARGE SCALE GENOMIC DNA]</scope>
    <source>
        <strain evidence="4 5">WN1359</strain>
    </source>
</reference>
<dbReference type="SUPFAM" id="SSF54106">
    <property type="entry name" value="LysM domain"/>
    <property type="match status" value="1"/>
</dbReference>
<dbReference type="GO" id="GO:0004553">
    <property type="term" value="F:hydrolase activity, hydrolyzing O-glycosyl compounds"/>
    <property type="evidence" value="ECO:0007669"/>
    <property type="project" value="InterPro"/>
</dbReference>
<dbReference type="STRING" id="1266845.Q783_07720"/>
<dbReference type="InterPro" id="IPR036908">
    <property type="entry name" value="RlpA-like_sf"/>
</dbReference>
<dbReference type="Pfam" id="PF06725">
    <property type="entry name" value="3D"/>
    <property type="match status" value="1"/>
</dbReference>
<accession>U5SAI4</accession>
<dbReference type="InterPro" id="IPR010611">
    <property type="entry name" value="3D_dom"/>
</dbReference>
<sequence>MKKTVVIIIALFGLAVGTTHITSALAAQNEVTSNTSNGIDLINGTKKATNVQMQNGTDELIADRSDSQTVVETLATTLPFEEKMVKPISLEERTESHDVIDTVHYTIKSGDTLENIATAFEVKVEELVGWNESLSEETHLQIGDEINIETDLDPETIDPQKVVWESEEQVKEEIILPESPATEENMEGSALNTSNGEETITVVATAYSRNQPSLTNITATGIDLRENSQVIAVDPNVIPLGSKVYVEGYGEAIAGDTGSAIIGNRIDLHMESMDQSFAWGIQEVELTILN</sequence>
<dbReference type="PANTHER" id="PTHR39160">
    <property type="entry name" value="CELL WALL-BINDING PROTEIN YOCH"/>
    <property type="match status" value="1"/>
</dbReference>
<dbReference type="SUPFAM" id="SSF50685">
    <property type="entry name" value="Barwin-like endoglucanases"/>
    <property type="match status" value="1"/>
</dbReference>
<dbReference type="EMBL" id="CP006812">
    <property type="protein sequence ID" value="AGY82081.1"/>
    <property type="molecule type" value="Genomic_DNA"/>
</dbReference>
<dbReference type="SMART" id="SM00257">
    <property type="entry name" value="LysM"/>
    <property type="match status" value="1"/>
</dbReference>
<evidence type="ECO:0000256" key="1">
    <source>
        <dbReference type="ARBA" id="ARBA00022729"/>
    </source>
</evidence>
<organism evidence="4 5">
    <name type="scientific">Carnobacterium inhibens subsp. gilichinskyi</name>
    <dbReference type="NCBI Taxonomy" id="1266845"/>
    <lineage>
        <taxon>Bacteria</taxon>
        <taxon>Bacillati</taxon>
        <taxon>Bacillota</taxon>
        <taxon>Bacilli</taxon>
        <taxon>Lactobacillales</taxon>
        <taxon>Carnobacteriaceae</taxon>
        <taxon>Carnobacterium</taxon>
    </lineage>
</organism>
<dbReference type="Pfam" id="PF01476">
    <property type="entry name" value="LysM"/>
    <property type="match status" value="1"/>
</dbReference>
<evidence type="ECO:0000313" key="5">
    <source>
        <dbReference type="Proteomes" id="UP000017469"/>
    </source>
</evidence>
<dbReference type="AlphaFoldDB" id="U5SAI4"/>
<dbReference type="InterPro" id="IPR018392">
    <property type="entry name" value="LysM"/>
</dbReference>
<evidence type="ECO:0000256" key="2">
    <source>
        <dbReference type="SAM" id="SignalP"/>
    </source>
</evidence>